<evidence type="ECO:0000313" key="4">
    <source>
        <dbReference type="EMBL" id="CAL1610795.1"/>
    </source>
</evidence>
<dbReference type="EMBL" id="OZ035829">
    <property type="protein sequence ID" value="CAL1610795.1"/>
    <property type="molecule type" value="Genomic_DNA"/>
</dbReference>
<comment type="similarity">
    <text evidence="1">Belongs to the RRP15 family.</text>
</comment>
<evidence type="ECO:0000313" key="5">
    <source>
        <dbReference type="Proteomes" id="UP001497482"/>
    </source>
</evidence>
<keyword evidence="5" id="KW-1185">Reference proteome</keyword>
<accession>A0AAV2MBX5</accession>
<name>A0AAV2MBX5_KNICA</name>
<feature type="region of interest" description="Disordered" evidence="3">
    <location>
        <begin position="318"/>
        <end position="344"/>
    </location>
</feature>
<organism evidence="4 5">
    <name type="scientific">Knipowitschia caucasica</name>
    <name type="common">Caucasian dwarf goby</name>
    <name type="synonym">Pomatoschistus caucasicus</name>
    <dbReference type="NCBI Taxonomy" id="637954"/>
    <lineage>
        <taxon>Eukaryota</taxon>
        <taxon>Metazoa</taxon>
        <taxon>Chordata</taxon>
        <taxon>Craniata</taxon>
        <taxon>Vertebrata</taxon>
        <taxon>Euteleostomi</taxon>
        <taxon>Actinopterygii</taxon>
        <taxon>Neopterygii</taxon>
        <taxon>Teleostei</taxon>
        <taxon>Neoteleostei</taxon>
        <taxon>Acanthomorphata</taxon>
        <taxon>Gobiaria</taxon>
        <taxon>Gobiiformes</taxon>
        <taxon>Gobioidei</taxon>
        <taxon>Gobiidae</taxon>
        <taxon>Gobiinae</taxon>
        <taxon>Knipowitschia</taxon>
    </lineage>
</organism>
<dbReference type="GO" id="GO:0000470">
    <property type="term" value="P:maturation of LSU-rRNA"/>
    <property type="evidence" value="ECO:0007669"/>
    <property type="project" value="TreeGrafter"/>
</dbReference>
<dbReference type="AlphaFoldDB" id="A0AAV2MBX5"/>
<reference evidence="4 5" key="1">
    <citation type="submission" date="2024-04" db="EMBL/GenBank/DDBJ databases">
        <authorList>
            <person name="Waldvogel A.-M."/>
            <person name="Schoenle A."/>
        </authorList>
    </citation>
    <scope>NUCLEOTIDE SEQUENCE [LARGE SCALE GENOMIC DNA]</scope>
</reference>
<dbReference type="InterPro" id="IPR012459">
    <property type="entry name" value="Rrp15"/>
</dbReference>
<dbReference type="Pfam" id="PF07890">
    <property type="entry name" value="Rrp15p"/>
    <property type="match status" value="1"/>
</dbReference>
<dbReference type="GO" id="GO:0030687">
    <property type="term" value="C:preribosome, large subunit precursor"/>
    <property type="evidence" value="ECO:0007669"/>
    <property type="project" value="TreeGrafter"/>
</dbReference>
<dbReference type="GO" id="GO:0000460">
    <property type="term" value="P:maturation of 5.8S rRNA"/>
    <property type="evidence" value="ECO:0007669"/>
    <property type="project" value="TreeGrafter"/>
</dbReference>
<feature type="compositionally biased region" description="Basic and acidic residues" evidence="3">
    <location>
        <begin position="174"/>
        <end position="197"/>
    </location>
</feature>
<evidence type="ECO:0000256" key="3">
    <source>
        <dbReference type="SAM" id="MobiDB-lite"/>
    </source>
</evidence>
<dbReference type="PANTHER" id="PTHR13245:SF14">
    <property type="entry name" value="RRP15-LIKE PROTEIN"/>
    <property type="match status" value="1"/>
</dbReference>
<protein>
    <recommendedName>
        <fullName evidence="2">RRP15-like protein</fullName>
    </recommendedName>
</protein>
<proteinExistence type="inferred from homology"/>
<feature type="compositionally biased region" description="Acidic residues" evidence="3">
    <location>
        <begin position="98"/>
        <end position="113"/>
    </location>
</feature>
<dbReference type="PANTHER" id="PTHR13245">
    <property type="entry name" value="RRP15-LIKE PROTEIN"/>
    <property type="match status" value="1"/>
</dbReference>
<feature type="compositionally biased region" description="Polar residues" evidence="3">
    <location>
        <begin position="163"/>
        <end position="173"/>
    </location>
</feature>
<feature type="compositionally biased region" description="Acidic residues" evidence="3">
    <location>
        <begin position="124"/>
        <end position="146"/>
    </location>
</feature>
<evidence type="ECO:0000256" key="2">
    <source>
        <dbReference type="ARBA" id="ARBA00017475"/>
    </source>
</evidence>
<gene>
    <name evidence="4" type="ORF">KC01_LOCUS37339</name>
</gene>
<evidence type="ECO:0000256" key="1">
    <source>
        <dbReference type="ARBA" id="ARBA00007462"/>
    </source>
</evidence>
<dbReference type="Proteomes" id="UP001497482">
    <property type="component" value="Chromosome 7"/>
</dbReference>
<feature type="region of interest" description="Disordered" evidence="3">
    <location>
        <begin position="85"/>
        <end position="197"/>
    </location>
</feature>
<sequence length="344" mass="38656">MDAERPDFVPSVFTYKQQASVPVQKIERLARKRRREALKMEHNGHSYTNEVLVPDEESADMDHVPLLHDPRTIIHTLTMTAVVESHVQSSDAELHSDEDLEQSEGGSDLEDSEGSVAESHDGDGDAGSDEDEGEAEAEDAELEEETSANAGWADAMAKILGKTTANNQSTILQKNKDLQKVKEKQREEQLEHRKQLDKKRSWEMMCRVRPDIVKDKEPEKALQRIATRGVVQLFNAVKKHQKTIDEKVKEVGGSERKKAKILSSVSKKDFIDVLRRNEETTPGKTVKKERTAAACVKQEQEAPAWSVLREDFMLGASMKDWDKESDEDEPGDTPVPLQEGSDSD</sequence>